<keyword evidence="1" id="KW-0690">Ribosome biogenesis</keyword>
<dbReference type="AlphaFoldDB" id="A0A0D6XQ68"/>
<sequence length="106" mass="11638">MINVDITLNEEGRVTDIVMDGHADFAEHGSDIVCAGASAVLFGSVNAILGLTSERPDIDYDDDGGYFHVRSVDTNNEQAQLIMQAMLISLQTIEDEYSDFIKLNLK</sequence>
<protein>
    <recommendedName>
        <fullName evidence="6">Ribosomal processing cysteine protease Prp</fullName>
    </recommendedName>
</protein>
<evidence type="ECO:0000256" key="5">
    <source>
        <dbReference type="ARBA" id="ARBA00044503"/>
    </source>
</evidence>
<dbReference type="PANTHER" id="PTHR39178:SF1">
    <property type="entry name" value="RIBOSOMAL-PROCESSING CYSTEINE PROTEASE PRP"/>
    <property type="match status" value="1"/>
</dbReference>
<dbReference type="CDD" id="cd16332">
    <property type="entry name" value="Prp-like"/>
    <property type="match status" value="1"/>
</dbReference>
<evidence type="ECO:0000313" key="8">
    <source>
        <dbReference type="EMBL" id="SUM57427.1"/>
    </source>
</evidence>
<keyword evidence="3" id="KW-0378">Hydrolase</keyword>
<keyword evidence="8" id="KW-0687">Ribonucleoprotein</keyword>
<dbReference type="EMBL" id="JXWY01000034">
    <property type="protein sequence ID" value="KIX90767.1"/>
    <property type="molecule type" value="Genomic_DNA"/>
</dbReference>
<evidence type="ECO:0000313" key="9">
    <source>
        <dbReference type="Proteomes" id="UP000032366"/>
    </source>
</evidence>
<evidence type="ECO:0000256" key="3">
    <source>
        <dbReference type="ARBA" id="ARBA00022801"/>
    </source>
</evidence>
<dbReference type="SUPFAM" id="SSF118010">
    <property type="entry name" value="TM1457-like"/>
    <property type="match status" value="1"/>
</dbReference>
<dbReference type="InterPro" id="IPR007422">
    <property type="entry name" value="Peptidase_Prp"/>
</dbReference>
<dbReference type="Proteomes" id="UP000254100">
    <property type="component" value="Unassembled WGS sequence"/>
</dbReference>
<evidence type="ECO:0000256" key="6">
    <source>
        <dbReference type="ARBA" id="ARBA00044538"/>
    </source>
</evidence>
<dbReference type="GO" id="GO:0008234">
    <property type="term" value="F:cysteine-type peptidase activity"/>
    <property type="evidence" value="ECO:0007669"/>
    <property type="project" value="UniProtKB-KW"/>
</dbReference>
<evidence type="ECO:0000313" key="7">
    <source>
        <dbReference type="EMBL" id="KIX90767.1"/>
    </source>
</evidence>
<keyword evidence="8" id="KW-0689">Ribosomal protein</keyword>
<dbReference type="Proteomes" id="UP000032366">
    <property type="component" value="Unassembled WGS sequence"/>
</dbReference>
<proteinExistence type="inferred from homology"/>
<keyword evidence="9" id="KW-1185">Reference proteome</keyword>
<dbReference type="InterPro" id="IPR036764">
    <property type="entry name" value="Peptidase_Prp_sf"/>
</dbReference>
<reference evidence="7 9" key="1">
    <citation type="submission" date="2015-01" db="EMBL/GenBank/DDBJ databases">
        <authorList>
            <person name="Guo J."/>
        </authorList>
    </citation>
    <scope>NUCLEOTIDE SEQUENCE [LARGE SCALE GENOMIC DNA]</scope>
    <source>
        <strain evidence="7 9">DSM 22147</strain>
    </source>
</reference>
<dbReference type="Gene3D" id="3.30.70.1490">
    <property type="entry name" value="Cysteine protease Prp"/>
    <property type="match status" value="1"/>
</dbReference>
<accession>A0A0D6XQ68</accession>
<name>A0A0D6XQ68_9STAP</name>
<gene>
    <name evidence="8" type="ORF">NCTC13832_01105</name>
    <name evidence="7" type="ORF">TP70_05690</name>
</gene>
<comment type="similarity">
    <text evidence="5">Belongs to the Prp family.</text>
</comment>
<evidence type="ECO:0000256" key="1">
    <source>
        <dbReference type="ARBA" id="ARBA00022517"/>
    </source>
</evidence>
<keyword evidence="4" id="KW-0788">Thiol protease</keyword>
<dbReference type="OrthoDB" id="48998at2"/>
<organism evidence="8 10">
    <name type="scientific">Staphylococcus microti</name>
    <dbReference type="NCBI Taxonomy" id="569857"/>
    <lineage>
        <taxon>Bacteria</taxon>
        <taxon>Bacillati</taxon>
        <taxon>Bacillota</taxon>
        <taxon>Bacilli</taxon>
        <taxon>Bacillales</taxon>
        <taxon>Staphylococcaceae</taxon>
        <taxon>Staphylococcus</taxon>
    </lineage>
</organism>
<dbReference type="EMBL" id="UHDT01000001">
    <property type="protein sequence ID" value="SUM57427.1"/>
    <property type="molecule type" value="Genomic_DNA"/>
</dbReference>
<evidence type="ECO:0000313" key="10">
    <source>
        <dbReference type="Proteomes" id="UP000254100"/>
    </source>
</evidence>
<dbReference type="GO" id="GO:0042254">
    <property type="term" value="P:ribosome biogenesis"/>
    <property type="evidence" value="ECO:0007669"/>
    <property type="project" value="UniProtKB-KW"/>
</dbReference>
<evidence type="ECO:0000256" key="2">
    <source>
        <dbReference type="ARBA" id="ARBA00022670"/>
    </source>
</evidence>
<dbReference type="PANTHER" id="PTHR39178">
    <property type="entry name" value="HYPOTHETICAL RIBOSOME-ASSOCIATED PROTEIN"/>
    <property type="match status" value="1"/>
</dbReference>
<dbReference type="GO" id="GO:0005840">
    <property type="term" value="C:ribosome"/>
    <property type="evidence" value="ECO:0007669"/>
    <property type="project" value="UniProtKB-KW"/>
</dbReference>
<dbReference type="Pfam" id="PF04327">
    <property type="entry name" value="Peptidase_Prp"/>
    <property type="match status" value="1"/>
</dbReference>
<dbReference type="RefSeq" id="WP_044360230.1">
    <property type="nucleotide sequence ID" value="NZ_JXWY01000034.1"/>
</dbReference>
<keyword evidence="2" id="KW-0645">Protease</keyword>
<dbReference type="GO" id="GO:0006508">
    <property type="term" value="P:proteolysis"/>
    <property type="evidence" value="ECO:0007669"/>
    <property type="project" value="UniProtKB-KW"/>
</dbReference>
<reference evidence="8 10" key="2">
    <citation type="submission" date="2018-06" db="EMBL/GenBank/DDBJ databases">
        <authorList>
            <consortium name="Pathogen Informatics"/>
            <person name="Doyle S."/>
        </authorList>
    </citation>
    <scope>NUCLEOTIDE SEQUENCE [LARGE SCALE GENOMIC DNA]</scope>
    <source>
        <strain evidence="8 10">NCTC13832</strain>
    </source>
</reference>
<dbReference type="STRING" id="569857.TP70_05690"/>
<evidence type="ECO:0000256" key="4">
    <source>
        <dbReference type="ARBA" id="ARBA00022807"/>
    </source>
</evidence>